<keyword evidence="3" id="KW-1185">Reference proteome</keyword>
<name>A0AA38C3Z5_TAXCH</name>
<sequence>FWFPCVFIGGVLLQWGVAGGCWARSLLKQQLHGFLVCVAGFASGCYGPAHGSCWSSLLRILPGYIAIVGFVRVVFVRLSSAFFPGLVSWWLAGFSLLLLPLTHDPRSSVASCERCGDLC</sequence>
<dbReference type="AlphaFoldDB" id="A0AA38C3Z5"/>
<organism evidence="2 3">
    <name type="scientific">Taxus chinensis</name>
    <name type="common">Chinese yew</name>
    <name type="synonym">Taxus wallichiana var. chinensis</name>
    <dbReference type="NCBI Taxonomy" id="29808"/>
    <lineage>
        <taxon>Eukaryota</taxon>
        <taxon>Viridiplantae</taxon>
        <taxon>Streptophyta</taxon>
        <taxon>Embryophyta</taxon>
        <taxon>Tracheophyta</taxon>
        <taxon>Spermatophyta</taxon>
        <taxon>Pinopsida</taxon>
        <taxon>Pinidae</taxon>
        <taxon>Conifers II</taxon>
        <taxon>Cupressales</taxon>
        <taxon>Taxaceae</taxon>
        <taxon>Taxus</taxon>
    </lineage>
</organism>
<feature type="transmembrane region" description="Helical" evidence="1">
    <location>
        <begin position="56"/>
        <end position="75"/>
    </location>
</feature>
<reference evidence="2 3" key="1">
    <citation type="journal article" date="2021" name="Nat. Plants">
        <title>The Taxus genome provides insights into paclitaxel biosynthesis.</title>
        <authorList>
            <person name="Xiong X."/>
            <person name="Gou J."/>
            <person name="Liao Q."/>
            <person name="Li Y."/>
            <person name="Zhou Q."/>
            <person name="Bi G."/>
            <person name="Li C."/>
            <person name="Du R."/>
            <person name="Wang X."/>
            <person name="Sun T."/>
            <person name="Guo L."/>
            <person name="Liang H."/>
            <person name="Lu P."/>
            <person name="Wu Y."/>
            <person name="Zhang Z."/>
            <person name="Ro D.K."/>
            <person name="Shang Y."/>
            <person name="Huang S."/>
            <person name="Yan J."/>
        </authorList>
    </citation>
    <scope>NUCLEOTIDE SEQUENCE [LARGE SCALE GENOMIC DNA]</scope>
    <source>
        <strain evidence="2">Ta-2019</strain>
    </source>
</reference>
<feature type="transmembrane region" description="Helical" evidence="1">
    <location>
        <begin position="81"/>
        <end position="101"/>
    </location>
</feature>
<protein>
    <submittedName>
        <fullName evidence="2">Uncharacterized protein</fullName>
    </submittedName>
</protein>
<keyword evidence="1" id="KW-0812">Transmembrane</keyword>
<keyword evidence="1" id="KW-1133">Transmembrane helix</keyword>
<feature type="transmembrane region" description="Helical" evidence="1">
    <location>
        <begin position="33"/>
        <end position="49"/>
    </location>
</feature>
<proteinExistence type="predicted"/>
<keyword evidence="1" id="KW-0472">Membrane</keyword>
<evidence type="ECO:0000313" key="2">
    <source>
        <dbReference type="EMBL" id="KAH9293775.1"/>
    </source>
</evidence>
<evidence type="ECO:0000256" key="1">
    <source>
        <dbReference type="SAM" id="Phobius"/>
    </source>
</evidence>
<accession>A0AA38C3Z5</accession>
<feature type="non-terminal residue" evidence="2">
    <location>
        <position position="1"/>
    </location>
</feature>
<dbReference type="Proteomes" id="UP000824469">
    <property type="component" value="Unassembled WGS sequence"/>
</dbReference>
<dbReference type="EMBL" id="JAHRHJ020000732">
    <property type="protein sequence ID" value="KAH9293775.1"/>
    <property type="molecule type" value="Genomic_DNA"/>
</dbReference>
<gene>
    <name evidence="2" type="ORF">KI387_041025</name>
</gene>
<comment type="caution">
    <text evidence="2">The sequence shown here is derived from an EMBL/GenBank/DDBJ whole genome shotgun (WGS) entry which is preliminary data.</text>
</comment>
<evidence type="ECO:0000313" key="3">
    <source>
        <dbReference type="Proteomes" id="UP000824469"/>
    </source>
</evidence>